<comment type="caution">
    <text evidence="2">The sequence shown here is derived from an EMBL/GenBank/DDBJ whole genome shotgun (WGS) entry which is preliminary data.</text>
</comment>
<evidence type="ECO:0000313" key="3">
    <source>
        <dbReference type="Proteomes" id="UP000639396"/>
    </source>
</evidence>
<proteinExistence type="predicted"/>
<protein>
    <submittedName>
        <fullName evidence="2">Uncharacterized protein</fullName>
    </submittedName>
</protein>
<evidence type="ECO:0000313" key="2">
    <source>
        <dbReference type="EMBL" id="MBD2866478.1"/>
    </source>
</evidence>
<keyword evidence="1" id="KW-1133">Transmembrane helix</keyword>
<organism evidence="2 3">
    <name type="scientific">Paenibacillus oceani</name>
    <dbReference type="NCBI Taxonomy" id="2772510"/>
    <lineage>
        <taxon>Bacteria</taxon>
        <taxon>Bacillati</taxon>
        <taxon>Bacillota</taxon>
        <taxon>Bacilli</taxon>
        <taxon>Bacillales</taxon>
        <taxon>Paenibacillaceae</taxon>
        <taxon>Paenibacillus</taxon>
    </lineage>
</organism>
<dbReference type="RefSeq" id="WP_190932096.1">
    <property type="nucleotide sequence ID" value="NZ_JACXJA010000060.1"/>
</dbReference>
<name>A0A927H3J4_9BACL</name>
<keyword evidence="1" id="KW-0472">Membrane</keyword>
<keyword evidence="1" id="KW-0812">Transmembrane</keyword>
<dbReference type="Proteomes" id="UP000639396">
    <property type="component" value="Unassembled WGS sequence"/>
</dbReference>
<keyword evidence="3" id="KW-1185">Reference proteome</keyword>
<sequence>MLAVLGVLAAGVAIVWLELPKLRKLGTREKAAFYAFLAFSLGLGLAKSLRLPVPNPLDWIAYAYKPFSDFLFGLLK</sequence>
<gene>
    <name evidence="2" type="ORF">IDH45_31360</name>
</gene>
<dbReference type="EMBL" id="JACXJA010000060">
    <property type="protein sequence ID" value="MBD2866478.1"/>
    <property type="molecule type" value="Genomic_DNA"/>
</dbReference>
<accession>A0A927H3J4</accession>
<reference evidence="2" key="1">
    <citation type="submission" date="2020-09" db="EMBL/GenBank/DDBJ databases">
        <title>A novel bacterium of genus Paenibacillus, isolated from South China Sea.</title>
        <authorList>
            <person name="Huang H."/>
            <person name="Mo K."/>
            <person name="Hu Y."/>
        </authorList>
    </citation>
    <scope>NUCLEOTIDE SEQUENCE</scope>
    <source>
        <strain evidence="2">IB182363</strain>
    </source>
</reference>
<feature type="transmembrane region" description="Helical" evidence="1">
    <location>
        <begin position="33"/>
        <end position="49"/>
    </location>
</feature>
<evidence type="ECO:0000256" key="1">
    <source>
        <dbReference type="SAM" id="Phobius"/>
    </source>
</evidence>
<dbReference type="AlphaFoldDB" id="A0A927H3J4"/>